<dbReference type="EMBL" id="LXQA010078441">
    <property type="protein sequence ID" value="MCI10998.1"/>
    <property type="molecule type" value="Genomic_DNA"/>
</dbReference>
<sequence>MYQRKPITHGINLITSITQNPRPPLEPPTTTARETMVAETEPKPHHCQTQIRRCSYSRERQQNTTTVYATPPQKQIAKPGRKSRSVSTTKTPAKHQNAVGKHQIDETHNGNRTKKGRKAKTMKEKTESKTNGQKHGGAESRLVLS</sequence>
<evidence type="ECO:0000256" key="1">
    <source>
        <dbReference type="SAM" id="MobiDB-lite"/>
    </source>
</evidence>
<evidence type="ECO:0000313" key="2">
    <source>
        <dbReference type="EMBL" id="MCI10998.1"/>
    </source>
</evidence>
<dbReference type="AlphaFoldDB" id="A0A392PFX2"/>
<name>A0A392PFX2_9FABA</name>
<proteinExistence type="predicted"/>
<accession>A0A392PFX2</accession>
<comment type="caution">
    <text evidence="2">The sequence shown here is derived from an EMBL/GenBank/DDBJ whole genome shotgun (WGS) entry which is preliminary data.</text>
</comment>
<evidence type="ECO:0000313" key="3">
    <source>
        <dbReference type="Proteomes" id="UP000265520"/>
    </source>
</evidence>
<feature type="compositionally biased region" description="Basic residues" evidence="1">
    <location>
        <begin position="111"/>
        <end position="120"/>
    </location>
</feature>
<dbReference type="Proteomes" id="UP000265520">
    <property type="component" value="Unassembled WGS sequence"/>
</dbReference>
<reference evidence="2 3" key="1">
    <citation type="journal article" date="2018" name="Front. Plant Sci.">
        <title>Red Clover (Trifolium pratense) and Zigzag Clover (T. medium) - A Picture of Genomic Similarities and Differences.</title>
        <authorList>
            <person name="Dluhosova J."/>
            <person name="Istvanek J."/>
            <person name="Nedelnik J."/>
            <person name="Repkova J."/>
        </authorList>
    </citation>
    <scope>NUCLEOTIDE SEQUENCE [LARGE SCALE GENOMIC DNA]</scope>
    <source>
        <strain evidence="3">cv. 10/8</strain>
        <tissue evidence="2">Leaf</tissue>
    </source>
</reference>
<keyword evidence="3" id="KW-1185">Reference proteome</keyword>
<organism evidence="2 3">
    <name type="scientific">Trifolium medium</name>
    <dbReference type="NCBI Taxonomy" id="97028"/>
    <lineage>
        <taxon>Eukaryota</taxon>
        <taxon>Viridiplantae</taxon>
        <taxon>Streptophyta</taxon>
        <taxon>Embryophyta</taxon>
        <taxon>Tracheophyta</taxon>
        <taxon>Spermatophyta</taxon>
        <taxon>Magnoliopsida</taxon>
        <taxon>eudicotyledons</taxon>
        <taxon>Gunneridae</taxon>
        <taxon>Pentapetalae</taxon>
        <taxon>rosids</taxon>
        <taxon>fabids</taxon>
        <taxon>Fabales</taxon>
        <taxon>Fabaceae</taxon>
        <taxon>Papilionoideae</taxon>
        <taxon>50 kb inversion clade</taxon>
        <taxon>NPAAA clade</taxon>
        <taxon>Hologalegina</taxon>
        <taxon>IRL clade</taxon>
        <taxon>Trifolieae</taxon>
        <taxon>Trifolium</taxon>
    </lineage>
</organism>
<feature type="region of interest" description="Disordered" evidence="1">
    <location>
        <begin position="17"/>
        <end position="145"/>
    </location>
</feature>
<protein>
    <submittedName>
        <fullName evidence="2">Uncharacterized protein</fullName>
    </submittedName>
</protein>